<dbReference type="InterPro" id="IPR036388">
    <property type="entry name" value="WH-like_DNA-bd_sf"/>
</dbReference>
<protein>
    <submittedName>
        <fullName evidence="2">DUF3253 domain-containing protein</fullName>
    </submittedName>
</protein>
<dbReference type="InterPro" id="IPR021660">
    <property type="entry name" value="DUF3253"/>
</dbReference>
<evidence type="ECO:0000256" key="1">
    <source>
        <dbReference type="SAM" id="MobiDB-lite"/>
    </source>
</evidence>
<evidence type="ECO:0000313" key="2">
    <source>
        <dbReference type="EMBL" id="MCP3734582.1"/>
    </source>
</evidence>
<dbReference type="Pfam" id="PF11625">
    <property type="entry name" value="DUF3253"/>
    <property type="match status" value="1"/>
</dbReference>
<name>A0A9X2HQG4_9SPHN</name>
<accession>A0A9X2HQG4</accession>
<gene>
    <name evidence="2" type="ORF">M9979_06805</name>
</gene>
<dbReference type="SUPFAM" id="SSF46785">
    <property type="entry name" value="Winged helix' DNA-binding domain"/>
    <property type="match status" value="1"/>
</dbReference>
<dbReference type="AlphaFoldDB" id="A0A9X2HQG4"/>
<organism evidence="2 3">
    <name type="scientific">Sphingomonas liriopis</name>
    <dbReference type="NCBI Taxonomy" id="2949094"/>
    <lineage>
        <taxon>Bacteria</taxon>
        <taxon>Pseudomonadati</taxon>
        <taxon>Pseudomonadota</taxon>
        <taxon>Alphaproteobacteria</taxon>
        <taxon>Sphingomonadales</taxon>
        <taxon>Sphingomonadaceae</taxon>
        <taxon>Sphingomonas</taxon>
    </lineage>
</organism>
<dbReference type="EMBL" id="JAMLDY010000006">
    <property type="protein sequence ID" value="MCP3734582.1"/>
    <property type="molecule type" value="Genomic_DNA"/>
</dbReference>
<sequence length="102" mass="10812">MNDPSTGDAASVSLPEHPSHSTVRDTALALLAVRSAGATICPSEVARALVAPSSTGDWRRMMPIVHAAIDDMVGERLVRLSWKGKPLAVRAGPYRIQLTPNA</sequence>
<dbReference type="Gene3D" id="1.10.10.10">
    <property type="entry name" value="Winged helix-like DNA-binding domain superfamily/Winged helix DNA-binding domain"/>
    <property type="match status" value="1"/>
</dbReference>
<evidence type="ECO:0000313" key="3">
    <source>
        <dbReference type="Proteomes" id="UP001139486"/>
    </source>
</evidence>
<keyword evidence="3" id="KW-1185">Reference proteome</keyword>
<proteinExistence type="predicted"/>
<dbReference type="RefSeq" id="WP_254288579.1">
    <property type="nucleotide sequence ID" value="NZ_JAMLDY010000006.1"/>
</dbReference>
<reference evidence="2" key="1">
    <citation type="submission" date="2022-05" db="EMBL/GenBank/DDBJ databases">
        <title>Sphingomonas sp. strain RP10 Genome sequencing and assembly.</title>
        <authorList>
            <person name="Kim I."/>
        </authorList>
    </citation>
    <scope>NUCLEOTIDE SEQUENCE</scope>
    <source>
        <strain evidence="2">RP10</strain>
    </source>
</reference>
<dbReference type="InterPro" id="IPR036390">
    <property type="entry name" value="WH_DNA-bd_sf"/>
</dbReference>
<feature type="region of interest" description="Disordered" evidence="1">
    <location>
        <begin position="1"/>
        <end position="21"/>
    </location>
</feature>
<dbReference type="Proteomes" id="UP001139486">
    <property type="component" value="Unassembled WGS sequence"/>
</dbReference>
<comment type="caution">
    <text evidence="2">The sequence shown here is derived from an EMBL/GenBank/DDBJ whole genome shotgun (WGS) entry which is preliminary data.</text>
</comment>